<evidence type="ECO:0000313" key="1">
    <source>
        <dbReference type="EMBL" id="CDO08066.1"/>
    </source>
</evidence>
<gene>
    <name evidence="1" type="ORF">BN977_02885</name>
</gene>
<protein>
    <submittedName>
        <fullName evidence="1">Uncharacterized protein</fullName>
    </submittedName>
</protein>
<organism evidence="1 2">
    <name type="scientific">Mycolicibacterium cosmeticum</name>
    <dbReference type="NCBI Taxonomy" id="258533"/>
    <lineage>
        <taxon>Bacteria</taxon>
        <taxon>Bacillati</taxon>
        <taxon>Actinomycetota</taxon>
        <taxon>Actinomycetes</taxon>
        <taxon>Mycobacteriales</taxon>
        <taxon>Mycobacteriaceae</taxon>
        <taxon>Mycolicibacterium</taxon>
    </lineage>
</organism>
<accession>W9AZS3</accession>
<comment type="caution">
    <text evidence="1">The sequence shown here is derived from an EMBL/GenBank/DDBJ whole genome shotgun (WGS) entry which is preliminary data.</text>
</comment>
<reference evidence="1" key="2">
    <citation type="submission" date="2014-03" db="EMBL/GenBank/DDBJ databases">
        <authorList>
            <person name="Urmite Genomes"/>
        </authorList>
    </citation>
    <scope>NUCLEOTIDE SEQUENCE</scope>
    <source>
        <strain evidence="1">DSM 44829</strain>
    </source>
</reference>
<sequence length="51" mass="5728">MGITDDFEAPTVLAPAVQAYLAQERSWWRMLRATGVMSEADSASELARWLE</sequence>
<name>W9AZS3_MYCCO</name>
<dbReference type="EMBL" id="CCBB010000001">
    <property type="protein sequence ID" value="CDO08066.1"/>
    <property type="molecule type" value="Genomic_DNA"/>
</dbReference>
<keyword evidence="2" id="KW-1185">Reference proteome</keyword>
<dbReference type="AlphaFoldDB" id="W9AZS3"/>
<evidence type="ECO:0000313" key="2">
    <source>
        <dbReference type="Proteomes" id="UP000028870"/>
    </source>
</evidence>
<proteinExistence type="predicted"/>
<dbReference type="Proteomes" id="UP000028870">
    <property type="component" value="Unassembled WGS sequence"/>
</dbReference>
<reference evidence="1" key="1">
    <citation type="submission" date="2014-03" db="EMBL/GenBank/DDBJ databases">
        <title>Draft Genome Sequence of Mycobacterium cosmeticum DSM 44829.</title>
        <authorList>
            <person name="Croce O."/>
            <person name="Robert C."/>
            <person name="Raoult D."/>
            <person name="Drancourt M."/>
        </authorList>
    </citation>
    <scope>NUCLEOTIDE SEQUENCE [LARGE SCALE GENOMIC DNA]</scope>
    <source>
        <strain evidence="1">DSM 44829</strain>
    </source>
</reference>